<proteinExistence type="predicted"/>
<dbReference type="Proteomes" id="UP000242519">
    <property type="component" value="Unassembled WGS sequence"/>
</dbReference>
<reference evidence="1 2" key="1">
    <citation type="submission" date="2017-04" db="EMBL/GenBank/DDBJ databases">
        <title>Draft genome sequence of Marssonina coronaria NL1: causal agent of apple blotch.</title>
        <authorList>
            <person name="Cheng Q."/>
        </authorList>
    </citation>
    <scope>NUCLEOTIDE SEQUENCE [LARGE SCALE GENOMIC DNA]</scope>
    <source>
        <strain evidence="1 2">NL1</strain>
    </source>
</reference>
<accession>A0A218Z0I0</accession>
<keyword evidence="2" id="KW-1185">Reference proteome</keyword>
<evidence type="ECO:0000313" key="2">
    <source>
        <dbReference type="Proteomes" id="UP000242519"/>
    </source>
</evidence>
<organism evidence="1 2">
    <name type="scientific">Diplocarpon coronariae</name>
    <dbReference type="NCBI Taxonomy" id="2795749"/>
    <lineage>
        <taxon>Eukaryota</taxon>
        <taxon>Fungi</taxon>
        <taxon>Dikarya</taxon>
        <taxon>Ascomycota</taxon>
        <taxon>Pezizomycotina</taxon>
        <taxon>Leotiomycetes</taxon>
        <taxon>Helotiales</taxon>
        <taxon>Drepanopezizaceae</taxon>
        <taxon>Diplocarpon</taxon>
    </lineage>
</organism>
<dbReference type="AlphaFoldDB" id="A0A218Z0I0"/>
<dbReference type="InParanoid" id="A0A218Z0I0"/>
<dbReference type="EMBL" id="MZNU01000269">
    <property type="protein sequence ID" value="OWP01571.1"/>
    <property type="molecule type" value="Genomic_DNA"/>
</dbReference>
<name>A0A218Z0I0_9HELO</name>
<comment type="caution">
    <text evidence="1">The sequence shown here is derived from an EMBL/GenBank/DDBJ whole genome shotgun (WGS) entry which is preliminary data.</text>
</comment>
<gene>
    <name evidence="1" type="ORF">B2J93_4675</name>
</gene>
<evidence type="ECO:0000313" key="1">
    <source>
        <dbReference type="EMBL" id="OWP01571.1"/>
    </source>
</evidence>
<protein>
    <submittedName>
        <fullName evidence="1">Uncharacterized protein</fullName>
    </submittedName>
</protein>
<sequence length="83" mass="9357">MFFGLMKHSNNFLSDINNRTAFPYTLLVARFLPAFDHVQRLQARPDLDIKYPSRGSFYLSHSIDETLDIVSISSTIGESTSGS</sequence>